<feature type="region of interest" description="Disordered" evidence="12">
    <location>
        <begin position="103"/>
        <end position="135"/>
    </location>
</feature>
<dbReference type="SUPFAM" id="SSF82199">
    <property type="entry name" value="SET domain"/>
    <property type="match status" value="1"/>
</dbReference>
<dbReference type="InterPro" id="IPR001214">
    <property type="entry name" value="SET_dom"/>
</dbReference>
<evidence type="ECO:0000256" key="8">
    <source>
        <dbReference type="ARBA" id="ARBA00022853"/>
    </source>
</evidence>
<evidence type="ECO:0000256" key="6">
    <source>
        <dbReference type="ARBA" id="ARBA00022771"/>
    </source>
</evidence>
<evidence type="ECO:0000256" key="11">
    <source>
        <dbReference type="ARBA" id="ARBA00066815"/>
    </source>
</evidence>
<keyword evidence="5" id="KW-0479">Metal-binding</keyword>
<dbReference type="CDD" id="cd10539">
    <property type="entry name" value="SET_ATXR5_6-like"/>
    <property type="match status" value="1"/>
</dbReference>
<keyword evidence="15" id="KW-1185">Reference proteome</keyword>
<keyword evidence="7" id="KW-0862">Zinc</keyword>
<dbReference type="FunFam" id="2.170.270.10:FF:000038">
    <property type="entry name" value="Histone-lysine N-methyltransferase ATXR5"/>
    <property type="match status" value="1"/>
</dbReference>
<accession>A0A9Q1RBD5</accession>
<dbReference type="AlphaFoldDB" id="A0A9Q1RBD5"/>
<sequence length="458" mass="52571">MLYFLVASSQNPVLSLNKFLEGYEKLKRIRFSYFLEKFSPDDDNIDWICWDCAPKVAKEKPSFTETKKQEDIGEACVDVCYSEQKIESVKAGNTLLVGKHPKDLAQSRGKSSMQDPKSPQSLTEIAKQQEMRKPRRRFVVLDDDSDFEREGGASGGKFSSLSPDEHYVPLNNLYSEPFRVPIGQWHCPHCSGDQHRTIKSFSQKKIVDFFRIQKESQMVVKCTSSQDIRKRRKRPLVFHKRRRRLFPFTPTEDPDRRLVQMASLASALTALDMEFSDELTYMPSMAPKSANSAKFESGGMQVLSKEDTETLEQCRAMYKRGECPPLMVVFDSHEGYTVEADGPIKDLTIIAEYTGDVDYIRNRQEDDCDSMMTLLLARDPLRSLVICPDKRGNISRFINGINNHSPEGKKKQNLKCVRYSVNGACRVILVAGRDIAKGERLYYDYNGYEHEYPTHHFI</sequence>
<gene>
    <name evidence="14" type="ORF">K7X08_021573</name>
</gene>
<reference evidence="15" key="1">
    <citation type="journal article" date="2023" name="Proc. Natl. Acad. Sci. U.S.A.">
        <title>Genomic and structural basis for evolution of tropane alkaloid biosynthesis.</title>
        <authorList>
            <person name="Wanga Y.-J."/>
            <person name="Taina T."/>
            <person name="Yua J.-Y."/>
            <person name="Lia J."/>
            <person name="Xua B."/>
            <person name="Chenc J."/>
            <person name="D'Auriad J.C."/>
            <person name="Huanga J.-P."/>
            <person name="Huanga S.-X."/>
        </authorList>
    </citation>
    <scope>NUCLEOTIDE SEQUENCE [LARGE SCALE GENOMIC DNA]</scope>
    <source>
        <strain evidence="15">cv. KIB-2019</strain>
    </source>
</reference>
<dbReference type="Proteomes" id="UP001152561">
    <property type="component" value="Unassembled WGS sequence"/>
</dbReference>
<proteinExistence type="predicted"/>
<dbReference type="GO" id="GO:0051726">
    <property type="term" value="P:regulation of cell cycle"/>
    <property type="evidence" value="ECO:0007669"/>
    <property type="project" value="UniProtKB-ARBA"/>
</dbReference>
<evidence type="ECO:0000259" key="13">
    <source>
        <dbReference type="PROSITE" id="PS50280"/>
    </source>
</evidence>
<comment type="catalytic activity">
    <reaction evidence="10">
        <text>L-lysyl(27)-[histone H3] + S-adenosyl-L-methionine = N(6)-methyl-L-lysyl(27)-[histone H3] + S-adenosyl-L-homocysteine + H(+)</text>
        <dbReference type="Rhea" id="RHEA:60296"/>
        <dbReference type="Rhea" id="RHEA-COMP:15544"/>
        <dbReference type="Rhea" id="RHEA-COMP:15548"/>
        <dbReference type="ChEBI" id="CHEBI:15378"/>
        <dbReference type="ChEBI" id="CHEBI:29969"/>
        <dbReference type="ChEBI" id="CHEBI:57856"/>
        <dbReference type="ChEBI" id="CHEBI:59789"/>
        <dbReference type="ChEBI" id="CHEBI:61929"/>
        <dbReference type="EC" id="2.1.1.369"/>
    </reaction>
</comment>
<protein>
    <recommendedName>
        <fullName evidence="11">[histone H3]-lysine(27) N-methyltransferase</fullName>
        <ecNumber evidence="11">2.1.1.369</ecNumber>
    </recommendedName>
</protein>
<keyword evidence="8" id="KW-0156">Chromatin regulator</keyword>
<dbReference type="GO" id="GO:0005634">
    <property type="term" value="C:nucleus"/>
    <property type="evidence" value="ECO:0007669"/>
    <property type="project" value="UniProtKB-SubCell"/>
</dbReference>
<evidence type="ECO:0000256" key="9">
    <source>
        <dbReference type="ARBA" id="ARBA00023242"/>
    </source>
</evidence>
<dbReference type="GO" id="GO:0032259">
    <property type="term" value="P:methylation"/>
    <property type="evidence" value="ECO:0007669"/>
    <property type="project" value="UniProtKB-KW"/>
</dbReference>
<evidence type="ECO:0000256" key="4">
    <source>
        <dbReference type="ARBA" id="ARBA00022691"/>
    </source>
</evidence>
<evidence type="ECO:0000256" key="7">
    <source>
        <dbReference type="ARBA" id="ARBA00022833"/>
    </source>
</evidence>
<comment type="caution">
    <text evidence="14">The sequence shown here is derived from an EMBL/GenBank/DDBJ whole genome shotgun (WGS) entry which is preliminary data.</text>
</comment>
<dbReference type="InterPro" id="IPR053114">
    <property type="entry name" value="ATXR5/ATXR6"/>
</dbReference>
<keyword evidence="9" id="KW-0539">Nucleus</keyword>
<organism evidence="14 15">
    <name type="scientific">Anisodus acutangulus</name>
    <dbReference type="NCBI Taxonomy" id="402998"/>
    <lineage>
        <taxon>Eukaryota</taxon>
        <taxon>Viridiplantae</taxon>
        <taxon>Streptophyta</taxon>
        <taxon>Embryophyta</taxon>
        <taxon>Tracheophyta</taxon>
        <taxon>Spermatophyta</taxon>
        <taxon>Magnoliopsida</taxon>
        <taxon>eudicotyledons</taxon>
        <taxon>Gunneridae</taxon>
        <taxon>Pentapetalae</taxon>
        <taxon>asterids</taxon>
        <taxon>lamiids</taxon>
        <taxon>Solanales</taxon>
        <taxon>Solanaceae</taxon>
        <taxon>Solanoideae</taxon>
        <taxon>Hyoscyameae</taxon>
        <taxon>Anisodus</taxon>
    </lineage>
</organism>
<evidence type="ECO:0000256" key="12">
    <source>
        <dbReference type="SAM" id="MobiDB-lite"/>
    </source>
</evidence>
<dbReference type="PANTHER" id="PTHR48458:SF1">
    <property type="entry name" value="SET DOMAIN-CONTAINING PROTEIN"/>
    <property type="match status" value="1"/>
</dbReference>
<dbReference type="PANTHER" id="PTHR48458">
    <property type="entry name" value="SET DOMAIN-CONTAINING PROTEIN"/>
    <property type="match status" value="1"/>
</dbReference>
<dbReference type="Gene3D" id="2.170.270.10">
    <property type="entry name" value="SET domain"/>
    <property type="match status" value="1"/>
</dbReference>
<evidence type="ECO:0000256" key="5">
    <source>
        <dbReference type="ARBA" id="ARBA00022723"/>
    </source>
</evidence>
<evidence type="ECO:0000256" key="3">
    <source>
        <dbReference type="ARBA" id="ARBA00022679"/>
    </source>
</evidence>
<dbReference type="InterPro" id="IPR046341">
    <property type="entry name" value="SET_dom_sf"/>
</dbReference>
<feature type="compositionally biased region" description="Polar residues" evidence="12">
    <location>
        <begin position="108"/>
        <end position="123"/>
    </location>
</feature>
<keyword evidence="4" id="KW-0949">S-adenosyl-L-methionine</keyword>
<dbReference type="PROSITE" id="PS50280">
    <property type="entry name" value="SET"/>
    <property type="match status" value="1"/>
</dbReference>
<evidence type="ECO:0000256" key="1">
    <source>
        <dbReference type="ARBA" id="ARBA00004123"/>
    </source>
</evidence>
<dbReference type="EMBL" id="JAJAGQ010000010">
    <property type="protein sequence ID" value="KAJ8551558.1"/>
    <property type="molecule type" value="Genomic_DNA"/>
</dbReference>
<evidence type="ECO:0000256" key="2">
    <source>
        <dbReference type="ARBA" id="ARBA00022603"/>
    </source>
</evidence>
<dbReference type="OrthoDB" id="336088at2759"/>
<dbReference type="Pfam" id="PF00856">
    <property type="entry name" value="SET"/>
    <property type="match status" value="1"/>
</dbReference>
<comment type="subcellular location">
    <subcellularLocation>
        <location evidence="1">Nucleus</location>
    </subcellularLocation>
</comment>
<feature type="domain" description="SET" evidence="13">
    <location>
        <begin position="325"/>
        <end position="446"/>
    </location>
</feature>
<name>A0A9Q1RBD5_9SOLA</name>
<keyword evidence="6" id="KW-0863">Zinc-finger</keyword>
<dbReference type="EC" id="2.1.1.369" evidence="11"/>
<keyword evidence="3" id="KW-0808">Transferase</keyword>
<dbReference type="GO" id="GO:0006275">
    <property type="term" value="P:regulation of DNA replication"/>
    <property type="evidence" value="ECO:0007669"/>
    <property type="project" value="UniProtKB-ARBA"/>
</dbReference>
<evidence type="ECO:0000313" key="14">
    <source>
        <dbReference type="EMBL" id="KAJ8551558.1"/>
    </source>
</evidence>
<evidence type="ECO:0000313" key="15">
    <source>
        <dbReference type="Proteomes" id="UP001152561"/>
    </source>
</evidence>
<dbReference type="GO" id="GO:0008270">
    <property type="term" value="F:zinc ion binding"/>
    <property type="evidence" value="ECO:0007669"/>
    <property type="project" value="UniProtKB-KW"/>
</dbReference>
<evidence type="ECO:0000256" key="10">
    <source>
        <dbReference type="ARBA" id="ARBA00052048"/>
    </source>
</evidence>
<keyword evidence="2" id="KW-0489">Methyltransferase</keyword>
<dbReference type="GO" id="GO:0140953">
    <property type="term" value="F:histone H3K27 monomethyltransferase activity"/>
    <property type="evidence" value="ECO:0007669"/>
    <property type="project" value="UniProtKB-EC"/>
</dbReference>